<dbReference type="HOGENOM" id="CLU_746550_0_0_1"/>
<dbReference type="SUPFAM" id="SSF57716">
    <property type="entry name" value="Glucocorticoid receptor-like (DNA-binding domain)"/>
    <property type="match status" value="1"/>
</dbReference>
<dbReference type="AlphaFoldDB" id="B4JTF6"/>
<evidence type="ECO:0000313" key="3">
    <source>
        <dbReference type="EMBL" id="EDV95046.1"/>
    </source>
</evidence>
<feature type="binding site" evidence="1">
    <location>
        <position position="8"/>
    </location>
    <ligand>
        <name>Zn(2+)</name>
        <dbReference type="ChEBI" id="CHEBI:29105"/>
    </ligand>
</feature>
<dbReference type="KEGG" id="dgr:6567468"/>
<reference evidence="3 4" key="1">
    <citation type="journal article" date="2007" name="Nature">
        <title>Evolution of genes and genomes on the Drosophila phylogeny.</title>
        <authorList>
            <consortium name="Drosophila 12 Genomes Consortium"/>
            <person name="Clark A.G."/>
            <person name="Eisen M.B."/>
            <person name="Smith D.R."/>
            <person name="Bergman C.M."/>
            <person name="Oliver B."/>
            <person name="Markow T.A."/>
            <person name="Kaufman T.C."/>
            <person name="Kellis M."/>
            <person name="Gelbart W."/>
            <person name="Iyer V.N."/>
            <person name="Pollard D.A."/>
            <person name="Sackton T.B."/>
            <person name="Larracuente A.M."/>
            <person name="Singh N.D."/>
            <person name="Abad J.P."/>
            <person name="Abt D.N."/>
            <person name="Adryan B."/>
            <person name="Aguade M."/>
            <person name="Akashi H."/>
            <person name="Anderson W.W."/>
            <person name="Aquadro C.F."/>
            <person name="Ardell D.H."/>
            <person name="Arguello R."/>
            <person name="Artieri C.G."/>
            <person name="Barbash D.A."/>
            <person name="Barker D."/>
            <person name="Barsanti P."/>
            <person name="Batterham P."/>
            <person name="Batzoglou S."/>
            <person name="Begun D."/>
            <person name="Bhutkar A."/>
            <person name="Blanco E."/>
            <person name="Bosak S.A."/>
            <person name="Bradley R.K."/>
            <person name="Brand A.D."/>
            <person name="Brent M.R."/>
            <person name="Brooks A.N."/>
            <person name="Brown R.H."/>
            <person name="Butlin R.K."/>
            <person name="Caggese C."/>
            <person name="Calvi B.R."/>
            <person name="Bernardo de Carvalho A."/>
            <person name="Caspi A."/>
            <person name="Castrezana S."/>
            <person name="Celniker S.E."/>
            <person name="Chang J.L."/>
            <person name="Chapple C."/>
            <person name="Chatterji S."/>
            <person name="Chinwalla A."/>
            <person name="Civetta A."/>
            <person name="Clifton S.W."/>
            <person name="Comeron J.M."/>
            <person name="Costello J.C."/>
            <person name="Coyne J.A."/>
            <person name="Daub J."/>
            <person name="David R.G."/>
            <person name="Delcher A.L."/>
            <person name="Delehaunty K."/>
            <person name="Do C.B."/>
            <person name="Ebling H."/>
            <person name="Edwards K."/>
            <person name="Eickbush T."/>
            <person name="Evans J.D."/>
            <person name="Filipski A."/>
            <person name="Findeiss S."/>
            <person name="Freyhult E."/>
            <person name="Fulton L."/>
            <person name="Fulton R."/>
            <person name="Garcia A.C."/>
            <person name="Gardiner A."/>
            <person name="Garfield D.A."/>
            <person name="Garvin B.E."/>
            <person name="Gibson G."/>
            <person name="Gilbert D."/>
            <person name="Gnerre S."/>
            <person name="Godfrey J."/>
            <person name="Good R."/>
            <person name="Gotea V."/>
            <person name="Gravely B."/>
            <person name="Greenberg A.J."/>
            <person name="Griffiths-Jones S."/>
            <person name="Gross S."/>
            <person name="Guigo R."/>
            <person name="Gustafson E.A."/>
            <person name="Haerty W."/>
            <person name="Hahn M.W."/>
            <person name="Halligan D.L."/>
            <person name="Halpern A.L."/>
            <person name="Halter G.M."/>
            <person name="Han M.V."/>
            <person name="Heger A."/>
            <person name="Hillier L."/>
            <person name="Hinrichs A.S."/>
            <person name="Holmes I."/>
            <person name="Hoskins R.A."/>
            <person name="Hubisz M.J."/>
            <person name="Hultmark D."/>
            <person name="Huntley M.A."/>
            <person name="Jaffe D.B."/>
            <person name="Jagadeeshan S."/>
            <person name="Jeck W.R."/>
            <person name="Johnson J."/>
            <person name="Jones C.D."/>
            <person name="Jordan W.C."/>
            <person name="Karpen G.H."/>
            <person name="Kataoka E."/>
            <person name="Keightley P.D."/>
            <person name="Kheradpour P."/>
            <person name="Kirkness E.F."/>
            <person name="Koerich L.B."/>
            <person name="Kristiansen K."/>
            <person name="Kudrna D."/>
            <person name="Kulathinal R.J."/>
            <person name="Kumar S."/>
            <person name="Kwok R."/>
            <person name="Lander E."/>
            <person name="Langley C.H."/>
            <person name="Lapoint R."/>
            <person name="Lazzaro B.P."/>
            <person name="Lee S.J."/>
            <person name="Levesque L."/>
            <person name="Li R."/>
            <person name="Lin C.F."/>
            <person name="Lin M.F."/>
            <person name="Lindblad-Toh K."/>
            <person name="Llopart A."/>
            <person name="Long M."/>
            <person name="Low L."/>
            <person name="Lozovsky E."/>
            <person name="Lu J."/>
            <person name="Luo M."/>
            <person name="Machado C.A."/>
            <person name="Makalowski W."/>
            <person name="Marzo M."/>
            <person name="Matsuda M."/>
            <person name="Matzkin L."/>
            <person name="McAllister B."/>
            <person name="McBride C.S."/>
            <person name="McKernan B."/>
            <person name="McKernan K."/>
            <person name="Mendez-Lago M."/>
            <person name="Minx P."/>
            <person name="Mollenhauer M.U."/>
            <person name="Montooth K."/>
            <person name="Mount S.M."/>
            <person name="Mu X."/>
            <person name="Myers E."/>
            <person name="Negre B."/>
            <person name="Newfeld S."/>
            <person name="Nielsen R."/>
            <person name="Noor M.A."/>
            <person name="O'Grady P."/>
            <person name="Pachter L."/>
            <person name="Papaceit M."/>
            <person name="Parisi M.J."/>
            <person name="Parisi M."/>
            <person name="Parts L."/>
            <person name="Pedersen J.S."/>
            <person name="Pesole G."/>
            <person name="Phillippy A.M."/>
            <person name="Ponting C.P."/>
            <person name="Pop M."/>
            <person name="Porcelli D."/>
            <person name="Powell J.R."/>
            <person name="Prohaska S."/>
            <person name="Pruitt K."/>
            <person name="Puig M."/>
            <person name="Quesneville H."/>
            <person name="Ram K.R."/>
            <person name="Rand D."/>
            <person name="Rasmussen M.D."/>
            <person name="Reed L.K."/>
            <person name="Reenan R."/>
            <person name="Reily A."/>
            <person name="Remington K.A."/>
            <person name="Rieger T.T."/>
            <person name="Ritchie M.G."/>
            <person name="Robin C."/>
            <person name="Rogers Y.H."/>
            <person name="Rohde C."/>
            <person name="Rozas J."/>
            <person name="Rubenfield M.J."/>
            <person name="Ruiz A."/>
            <person name="Russo S."/>
            <person name="Salzberg S.L."/>
            <person name="Sanchez-Gracia A."/>
            <person name="Saranga D.J."/>
            <person name="Sato H."/>
            <person name="Schaeffer S.W."/>
            <person name="Schatz M.C."/>
            <person name="Schlenke T."/>
            <person name="Schwartz R."/>
            <person name="Segarra C."/>
            <person name="Singh R.S."/>
            <person name="Sirot L."/>
            <person name="Sirota M."/>
            <person name="Sisneros N.B."/>
            <person name="Smith C.D."/>
            <person name="Smith T.F."/>
            <person name="Spieth J."/>
            <person name="Stage D.E."/>
            <person name="Stark A."/>
            <person name="Stephan W."/>
            <person name="Strausberg R.L."/>
            <person name="Strempel S."/>
            <person name="Sturgill D."/>
            <person name="Sutton G."/>
            <person name="Sutton G.G."/>
            <person name="Tao W."/>
            <person name="Teichmann S."/>
            <person name="Tobari Y.N."/>
            <person name="Tomimura Y."/>
            <person name="Tsolas J.M."/>
            <person name="Valente V.L."/>
            <person name="Venter E."/>
            <person name="Venter J.C."/>
            <person name="Vicario S."/>
            <person name="Vieira F.G."/>
            <person name="Vilella A.J."/>
            <person name="Villasante A."/>
            <person name="Walenz B."/>
            <person name="Wang J."/>
            <person name="Wasserman M."/>
            <person name="Watts T."/>
            <person name="Wilson D."/>
            <person name="Wilson R.K."/>
            <person name="Wing R.A."/>
            <person name="Wolfner M.F."/>
            <person name="Wong A."/>
            <person name="Wong G.K."/>
            <person name="Wu C.I."/>
            <person name="Wu G."/>
            <person name="Yamamoto D."/>
            <person name="Yang H.P."/>
            <person name="Yang S.P."/>
            <person name="Yorke J.A."/>
            <person name="Yoshida K."/>
            <person name="Zdobnov E."/>
            <person name="Zhang P."/>
            <person name="Zhang Y."/>
            <person name="Zimin A.V."/>
            <person name="Baldwin J."/>
            <person name="Abdouelleil A."/>
            <person name="Abdulkadir J."/>
            <person name="Abebe A."/>
            <person name="Abera B."/>
            <person name="Abreu J."/>
            <person name="Acer S.C."/>
            <person name="Aftuck L."/>
            <person name="Alexander A."/>
            <person name="An P."/>
            <person name="Anderson E."/>
            <person name="Anderson S."/>
            <person name="Arachi H."/>
            <person name="Azer M."/>
            <person name="Bachantsang P."/>
            <person name="Barry A."/>
            <person name="Bayul T."/>
            <person name="Berlin A."/>
            <person name="Bessette D."/>
            <person name="Bloom T."/>
            <person name="Blye J."/>
            <person name="Boguslavskiy L."/>
            <person name="Bonnet C."/>
            <person name="Boukhgalter B."/>
            <person name="Bourzgui I."/>
            <person name="Brown A."/>
            <person name="Cahill P."/>
            <person name="Channer S."/>
            <person name="Cheshatsang Y."/>
            <person name="Chuda L."/>
            <person name="Citroen M."/>
            <person name="Collymore A."/>
            <person name="Cooke P."/>
            <person name="Costello M."/>
            <person name="D'Aco K."/>
            <person name="Daza R."/>
            <person name="De Haan G."/>
            <person name="DeGray S."/>
            <person name="DeMaso C."/>
            <person name="Dhargay N."/>
            <person name="Dooley K."/>
            <person name="Dooley E."/>
            <person name="Doricent M."/>
            <person name="Dorje P."/>
            <person name="Dorjee K."/>
            <person name="Dupes A."/>
            <person name="Elong R."/>
            <person name="Falk J."/>
            <person name="Farina A."/>
            <person name="Faro S."/>
            <person name="Ferguson D."/>
            <person name="Fisher S."/>
            <person name="Foley C.D."/>
            <person name="Franke A."/>
            <person name="Friedrich D."/>
            <person name="Gadbois L."/>
            <person name="Gearin G."/>
            <person name="Gearin C.R."/>
            <person name="Giannoukos G."/>
            <person name="Goode T."/>
            <person name="Graham J."/>
            <person name="Grandbois E."/>
            <person name="Grewal S."/>
            <person name="Gyaltsen K."/>
            <person name="Hafez N."/>
            <person name="Hagos B."/>
            <person name="Hall J."/>
            <person name="Henson C."/>
            <person name="Hollinger A."/>
            <person name="Honan T."/>
            <person name="Huard M.D."/>
            <person name="Hughes L."/>
            <person name="Hurhula B."/>
            <person name="Husby M.E."/>
            <person name="Kamat A."/>
            <person name="Kanga B."/>
            <person name="Kashin S."/>
            <person name="Khazanovich D."/>
            <person name="Kisner P."/>
            <person name="Lance K."/>
            <person name="Lara M."/>
            <person name="Lee W."/>
            <person name="Lennon N."/>
            <person name="Letendre F."/>
            <person name="LeVine R."/>
            <person name="Lipovsky A."/>
            <person name="Liu X."/>
            <person name="Liu J."/>
            <person name="Liu S."/>
            <person name="Lokyitsang T."/>
            <person name="Lokyitsang Y."/>
            <person name="Lubonja R."/>
            <person name="Lui A."/>
            <person name="MacDonald P."/>
            <person name="Magnisalis V."/>
            <person name="Maru K."/>
            <person name="Matthews C."/>
            <person name="McCusker W."/>
            <person name="McDonough S."/>
            <person name="Mehta T."/>
            <person name="Meldrim J."/>
            <person name="Meneus L."/>
            <person name="Mihai O."/>
            <person name="Mihalev A."/>
            <person name="Mihova T."/>
            <person name="Mittelman R."/>
            <person name="Mlenga V."/>
            <person name="Montmayeur A."/>
            <person name="Mulrain L."/>
            <person name="Navidi A."/>
            <person name="Naylor J."/>
            <person name="Negash T."/>
            <person name="Nguyen T."/>
            <person name="Nguyen N."/>
            <person name="Nicol R."/>
            <person name="Norbu C."/>
            <person name="Norbu N."/>
            <person name="Novod N."/>
            <person name="O'Neill B."/>
            <person name="Osman S."/>
            <person name="Markiewicz E."/>
            <person name="Oyono O.L."/>
            <person name="Patti C."/>
            <person name="Phunkhang P."/>
            <person name="Pierre F."/>
            <person name="Priest M."/>
            <person name="Raghuraman S."/>
            <person name="Rege F."/>
            <person name="Reyes R."/>
            <person name="Rise C."/>
            <person name="Rogov P."/>
            <person name="Ross K."/>
            <person name="Ryan E."/>
            <person name="Settipalli S."/>
            <person name="Shea T."/>
            <person name="Sherpa N."/>
            <person name="Shi L."/>
            <person name="Shih D."/>
            <person name="Sparrow T."/>
            <person name="Spaulding J."/>
            <person name="Stalker J."/>
            <person name="Stange-Thomann N."/>
            <person name="Stavropoulos S."/>
            <person name="Stone C."/>
            <person name="Strader C."/>
            <person name="Tesfaye S."/>
            <person name="Thomson T."/>
            <person name="Thoulutsang Y."/>
            <person name="Thoulutsang D."/>
            <person name="Topham K."/>
            <person name="Topping I."/>
            <person name="Tsamla T."/>
            <person name="Vassiliev H."/>
            <person name="Vo A."/>
            <person name="Wangchuk T."/>
            <person name="Wangdi T."/>
            <person name="Weiand M."/>
            <person name="Wilkinson J."/>
            <person name="Wilson A."/>
            <person name="Yadav S."/>
            <person name="Young G."/>
            <person name="Yu Q."/>
            <person name="Zembek L."/>
            <person name="Zhong D."/>
            <person name="Zimmer A."/>
            <person name="Zwirko Z."/>
            <person name="Jaffe D.B."/>
            <person name="Alvarez P."/>
            <person name="Brockman W."/>
            <person name="Butler J."/>
            <person name="Chin C."/>
            <person name="Gnerre S."/>
            <person name="Grabherr M."/>
            <person name="Kleber M."/>
            <person name="Mauceli E."/>
            <person name="MacCallum I."/>
        </authorList>
    </citation>
    <scope>NUCLEOTIDE SEQUENCE [LARGE SCALE GENOMIC DNA]</scope>
    <source>
        <strain evidence="4">Tucson 15287-2541.00</strain>
    </source>
</reference>
<sequence>MLTNCRLCLAKDANFLISNGQAAIRILSCTGLEVNSNDKLPQLICEACRLRLEEFHYFRRRCHEADRRLRHLRRYGETKDKQKCYGDDEEALHLKDVAHCSNTVCSESNALWRKEAVQTIRSEIEAYKKELLGLCKQQVREEIEQQVRKEVEELILAQAKKDCRLSVLDDLFYEMESFFVKKRNETVCELACGSDGFVSDLETAQNDCDVGLSSSIEYADVDPNEMAILEVIDDEPIQQTQTPTVITVNSEGGGSNKETVAEPATNVPLAMVEINMENAQHSHLREDLKSTHFLPGTAAASTTTKERTQQSEIMSRQVDRLKSIACEKIRKLDSPYNFRLETVCKQHMPDIKRQRKSYEEKDRGRDCYRYRLRGSQTNN</sequence>
<accession>B4JTF6</accession>
<dbReference type="OMA" id="NCVRCRL"/>
<feature type="binding site" evidence="1">
    <location>
        <position position="5"/>
    </location>
    <ligand>
        <name>Zn(2+)</name>
        <dbReference type="ChEBI" id="CHEBI:29105"/>
    </ligand>
</feature>
<dbReference type="Pfam" id="PF07776">
    <property type="entry name" value="zf-AD"/>
    <property type="match status" value="1"/>
</dbReference>
<feature type="binding site" evidence="1">
    <location>
        <position position="48"/>
    </location>
    <ligand>
        <name>Zn(2+)</name>
        <dbReference type="ChEBI" id="CHEBI:29105"/>
    </ligand>
</feature>
<dbReference type="Proteomes" id="UP000001070">
    <property type="component" value="Unassembled WGS sequence"/>
</dbReference>
<proteinExistence type="predicted"/>
<dbReference type="PhylomeDB" id="B4JTF6"/>
<dbReference type="InParanoid" id="B4JTF6"/>
<dbReference type="EMBL" id="CH916373">
    <property type="protein sequence ID" value="EDV95046.1"/>
    <property type="molecule type" value="Genomic_DNA"/>
</dbReference>
<evidence type="ECO:0000313" key="4">
    <source>
        <dbReference type="Proteomes" id="UP000001070"/>
    </source>
</evidence>
<dbReference type="PROSITE" id="PS51915">
    <property type="entry name" value="ZAD"/>
    <property type="match status" value="1"/>
</dbReference>
<dbReference type="GO" id="GO:0008270">
    <property type="term" value="F:zinc ion binding"/>
    <property type="evidence" value="ECO:0007669"/>
    <property type="project" value="UniProtKB-UniRule"/>
</dbReference>
<keyword evidence="1" id="KW-0863">Zinc-finger</keyword>
<feature type="domain" description="ZAD" evidence="2">
    <location>
        <begin position="3"/>
        <end position="72"/>
    </location>
</feature>
<keyword evidence="1" id="KW-0862">Zinc</keyword>
<dbReference type="GO" id="GO:0042802">
    <property type="term" value="F:identical protein binding"/>
    <property type="evidence" value="ECO:0007669"/>
    <property type="project" value="EnsemblMetazoa"/>
</dbReference>
<evidence type="ECO:0000259" key="2">
    <source>
        <dbReference type="PROSITE" id="PS51915"/>
    </source>
</evidence>
<dbReference type="Gene3D" id="3.40.1800.20">
    <property type="match status" value="1"/>
</dbReference>
<dbReference type="eggNOG" id="KOG1721">
    <property type="taxonomic scope" value="Eukaryota"/>
</dbReference>
<organism evidence="4">
    <name type="scientific">Drosophila grimshawi</name>
    <name type="common">Hawaiian fruit fly</name>
    <name type="synonym">Idiomyia grimshawi</name>
    <dbReference type="NCBI Taxonomy" id="7222"/>
    <lineage>
        <taxon>Eukaryota</taxon>
        <taxon>Metazoa</taxon>
        <taxon>Ecdysozoa</taxon>
        <taxon>Arthropoda</taxon>
        <taxon>Hexapoda</taxon>
        <taxon>Insecta</taxon>
        <taxon>Pterygota</taxon>
        <taxon>Neoptera</taxon>
        <taxon>Endopterygota</taxon>
        <taxon>Diptera</taxon>
        <taxon>Brachycera</taxon>
        <taxon>Muscomorpha</taxon>
        <taxon>Ephydroidea</taxon>
        <taxon>Drosophilidae</taxon>
        <taxon>Drosophila</taxon>
        <taxon>Hawaiian Drosophila</taxon>
    </lineage>
</organism>
<dbReference type="InterPro" id="IPR012934">
    <property type="entry name" value="Znf_AD"/>
</dbReference>
<gene>
    <name evidence="3" type="primary">Dgri\GH23860</name>
    <name evidence="3" type="ORF">Dgri_GH23860</name>
</gene>
<dbReference type="STRING" id="7222.B4JTF6"/>
<dbReference type="SMR" id="B4JTF6"/>
<protein>
    <submittedName>
        <fullName evidence="3">GH23860</fullName>
    </submittedName>
</protein>
<dbReference type="GO" id="GO:0008157">
    <property type="term" value="F:protein phosphatase 1 binding"/>
    <property type="evidence" value="ECO:0007669"/>
    <property type="project" value="EnsemblMetazoa"/>
</dbReference>
<evidence type="ECO:0000256" key="1">
    <source>
        <dbReference type="PROSITE-ProRule" id="PRU01263"/>
    </source>
</evidence>
<feature type="binding site" evidence="1">
    <location>
        <position position="45"/>
    </location>
    <ligand>
        <name>Zn(2+)</name>
        <dbReference type="ChEBI" id="CHEBI:29105"/>
    </ligand>
</feature>
<dbReference type="GO" id="GO:0005634">
    <property type="term" value="C:nucleus"/>
    <property type="evidence" value="ECO:0007669"/>
    <property type="project" value="InterPro"/>
</dbReference>
<name>B4JTF6_DROGR</name>
<keyword evidence="4" id="KW-1185">Reference proteome</keyword>
<dbReference type="OrthoDB" id="7764603at2759"/>
<dbReference type="SMART" id="SM00868">
    <property type="entry name" value="zf-AD"/>
    <property type="match status" value="1"/>
</dbReference>
<keyword evidence="1" id="KW-0479">Metal-binding</keyword>